<dbReference type="OrthoDB" id="5506143at2"/>
<protein>
    <recommendedName>
        <fullName evidence="3">dUTPase</fullName>
    </recommendedName>
</protein>
<dbReference type="SUPFAM" id="SSF101386">
    <property type="entry name" value="all-alpha NTP pyrophosphatases"/>
    <property type="match status" value="1"/>
</dbReference>
<reference evidence="1 2" key="1">
    <citation type="submission" date="2016-01" db="EMBL/GenBank/DDBJ databases">
        <title>Complete genome sequence of strain Lentibacillus amyloliquefaciens LAM0015T isolated from saline sediment.</title>
        <authorList>
            <person name="Wang J.-L."/>
            <person name="He M.-X."/>
        </authorList>
    </citation>
    <scope>NUCLEOTIDE SEQUENCE [LARGE SCALE GENOMIC DNA]</scope>
    <source>
        <strain evidence="1 2">LAM0015</strain>
    </source>
</reference>
<dbReference type="Proteomes" id="UP000050331">
    <property type="component" value="Chromosome"/>
</dbReference>
<dbReference type="EMBL" id="CP013862">
    <property type="protein sequence ID" value="ALX50454.1"/>
    <property type="molecule type" value="Genomic_DNA"/>
</dbReference>
<gene>
    <name evidence="1" type="ORF">AOX59_18830</name>
</gene>
<dbReference type="InterPro" id="IPR016947">
    <property type="entry name" value="UCP030140"/>
</dbReference>
<dbReference type="InterPro" id="IPR014871">
    <property type="entry name" value="dUTPase/dCTP_pyrophosphatase"/>
</dbReference>
<dbReference type="AlphaFoldDB" id="A0A0U4FA06"/>
<dbReference type="Pfam" id="PF08761">
    <property type="entry name" value="dUTPase_2"/>
    <property type="match status" value="2"/>
</dbReference>
<dbReference type="SUPFAM" id="SSF57938">
    <property type="entry name" value="DnaJ/Hsp40 cysteine-rich domain"/>
    <property type="match status" value="1"/>
</dbReference>
<dbReference type="PIRSF" id="PIRSF030140">
    <property type="entry name" value="UCP030140"/>
    <property type="match status" value="1"/>
</dbReference>
<organism evidence="1 2">
    <name type="scientific">Lentibacillus amyloliquefaciens</name>
    <dbReference type="NCBI Taxonomy" id="1472767"/>
    <lineage>
        <taxon>Bacteria</taxon>
        <taxon>Bacillati</taxon>
        <taxon>Bacillota</taxon>
        <taxon>Bacilli</taxon>
        <taxon>Bacillales</taxon>
        <taxon>Bacillaceae</taxon>
        <taxon>Lentibacillus</taxon>
    </lineage>
</organism>
<evidence type="ECO:0000313" key="2">
    <source>
        <dbReference type="Proteomes" id="UP000050331"/>
    </source>
</evidence>
<evidence type="ECO:0008006" key="3">
    <source>
        <dbReference type="Google" id="ProtNLM"/>
    </source>
</evidence>
<dbReference type="CDD" id="cd11527">
    <property type="entry name" value="NTP-PPase_dUTPase"/>
    <property type="match status" value="1"/>
</dbReference>
<accession>A0A0U4FA06</accession>
<name>A0A0U4FA06_9BACI</name>
<dbReference type="RefSeq" id="WP_068447991.1">
    <property type="nucleotide sequence ID" value="NZ_CP013862.1"/>
</dbReference>
<sequence length="192" mass="22329">MNLEQLRPIQAELDNRIVEEHGLQNEYLLPNKTVALLTELYETVNEARWFKFWSKNRKPKTKIEHLCPVCNATGQDPELDPYGCEDCEGTGKLGESIPLLEEFTDTVHFALSIANDLELPAYEYTEPENNDLNILTIGLTNMITRLPVEKNIEQVLNYLIKLGYQLGFDEQQVIDEYYRKNEINHHRQEVGY</sequence>
<dbReference type="KEGG" id="lao:AOX59_18830"/>
<keyword evidence="2" id="KW-1185">Reference proteome</keyword>
<proteinExistence type="predicted"/>
<evidence type="ECO:0000313" key="1">
    <source>
        <dbReference type="EMBL" id="ALX50454.1"/>
    </source>
</evidence>
<dbReference type="Gene3D" id="1.10.4010.10">
    <property type="entry name" value="Type II deoxyuridine triphosphatase"/>
    <property type="match status" value="1"/>
</dbReference>
<dbReference type="InterPro" id="IPR036410">
    <property type="entry name" value="HSP_DnaJ_Cys-rich_dom_sf"/>
</dbReference>
<dbReference type="STRING" id="1472767.AOX59_18830"/>